<evidence type="ECO:0000259" key="9">
    <source>
        <dbReference type="Pfam" id="PF01850"/>
    </source>
</evidence>
<dbReference type="PATRIC" id="fig|728005.3.peg.976"/>
<keyword evidence="2 8" id="KW-1277">Toxin-antitoxin system</keyword>
<dbReference type="GO" id="GO:0000287">
    <property type="term" value="F:magnesium ion binding"/>
    <property type="evidence" value="ECO:0007669"/>
    <property type="project" value="UniProtKB-UniRule"/>
</dbReference>
<proteinExistence type="inferred from homology"/>
<evidence type="ECO:0000256" key="7">
    <source>
        <dbReference type="ARBA" id="ARBA00038093"/>
    </source>
</evidence>
<feature type="binding site" evidence="8">
    <location>
        <position position="7"/>
    </location>
    <ligand>
        <name>Mg(2+)</name>
        <dbReference type="ChEBI" id="CHEBI:18420"/>
    </ligand>
</feature>
<evidence type="ECO:0000256" key="8">
    <source>
        <dbReference type="HAMAP-Rule" id="MF_00265"/>
    </source>
</evidence>
<dbReference type="PANTHER" id="PTHR33653:SF1">
    <property type="entry name" value="RIBONUCLEASE VAPC2"/>
    <property type="match status" value="1"/>
</dbReference>
<dbReference type="Proteomes" id="UP000182258">
    <property type="component" value="Unassembled WGS sequence"/>
</dbReference>
<protein>
    <recommendedName>
        <fullName evidence="8">Ribonuclease VapC</fullName>
        <shortName evidence="8">RNase VapC</shortName>
        <ecNumber evidence="8">3.1.-.-</ecNumber>
    </recommendedName>
    <alternativeName>
        <fullName evidence="8">Toxin VapC</fullName>
    </alternativeName>
</protein>
<evidence type="ECO:0000256" key="4">
    <source>
        <dbReference type="ARBA" id="ARBA00022723"/>
    </source>
</evidence>
<dbReference type="InterPro" id="IPR050556">
    <property type="entry name" value="Type_II_TA_system_RNase"/>
</dbReference>
<evidence type="ECO:0000256" key="1">
    <source>
        <dbReference type="ARBA" id="ARBA00001946"/>
    </source>
</evidence>
<comment type="similarity">
    <text evidence="7 8">Belongs to the PINc/VapC protein family.</text>
</comment>
<keyword evidence="4 8" id="KW-0479">Metal-binding</keyword>
<dbReference type="RefSeq" id="WP_046171622.1">
    <property type="nucleotide sequence ID" value="NZ_FOMB01000002.1"/>
</dbReference>
<dbReference type="Pfam" id="PF01850">
    <property type="entry name" value="PIN"/>
    <property type="match status" value="1"/>
</dbReference>
<dbReference type="Proteomes" id="UP000033519">
    <property type="component" value="Unassembled WGS sequence"/>
</dbReference>
<dbReference type="GO" id="GO:0090729">
    <property type="term" value="F:toxin activity"/>
    <property type="evidence" value="ECO:0007669"/>
    <property type="project" value="UniProtKB-KW"/>
</dbReference>
<dbReference type="Gene3D" id="3.40.50.1010">
    <property type="entry name" value="5'-nuclease"/>
    <property type="match status" value="1"/>
</dbReference>
<keyword evidence="5 8" id="KW-0378">Hydrolase</keyword>
<dbReference type="InterPro" id="IPR002716">
    <property type="entry name" value="PIN_dom"/>
</dbReference>
<organism evidence="11 13">
    <name type="scientific">Devosia psychrophila</name>
    <dbReference type="NCBI Taxonomy" id="728005"/>
    <lineage>
        <taxon>Bacteria</taxon>
        <taxon>Pseudomonadati</taxon>
        <taxon>Pseudomonadota</taxon>
        <taxon>Alphaproteobacteria</taxon>
        <taxon>Hyphomicrobiales</taxon>
        <taxon>Devosiaceae</taxon>
        <taxon>Devosia</taxon>
    </lineage>
</organism>
<dbReference type="HAMAP" id="MF_00265">
    <property type="entry name" value="VapC_Nob1"/>
    <property type="match status" value="1"/>
</dbReference>
<evidence type="ECO:0000256" key="3">
    <source>
        <dbReference type="ARBA" id="ARBA00022722"/>
    </source>
</evidence>
<keyword evidence="3 8" id="KW-0540">Nuclease</keyword>
<comment type="function">
    <text evidence="8">Toxic component of a toxin-antitoxin (TA) system. An RNase.</text>
</comment>
<evidence type="ECO:0000313" key="11">
    <source>
        <dbReference type="EMBL" id="SFC13986.1"/>
    </source>
</evidence>
<dbReference type="GO" id="GO:0004519">
    <property type="term" value="F:endonuclease activity"/>
    <property type="evidence" value="ECO:0007669"/>
    <property type="project" value="UniProtKB-KW"/>
</dbReference>
<reference evidence="10 12" key="1">
    <citation type="submission" date="2015-03" db="EMBL/GenBank/DDBJ databases">
        <authorList>
            <person name="Lepp D."/>
            <person name="Hassan Y.I."/>
            <person name="Li X.-Z."/>
            <person name="Zhou T."/>
        </authorList>
    </citation>
    <scope>NUCLEOTIDE SEQUENCE [LARGE SCALE GENOMIC DNA]</scope>
    <source>
        <strain evidence="10 12">Cr7-05</strain>
    </source>
</reference>
<keyword evidence="11" id="KW-0255">Endonuclease</keyword>
<sequence length="134" mass="14790">MIDYLLDTNAVITLLNDRSPALVERVTKSTPGSIGVPTIVAHELYLGAYRSQRVEFNLESLRLLFADFPTLDFSRDDAHSAGQIRSGLLRLGTPIGPYDVLIAGQAKARNLTLVTNNTSEFARVEGLSIEDWTR</sequence>
<dbReference type="SUPFAM" id="SSF88723">
    <property type="entry name" value="PIN domain-like"/>
    <property type="match status" value="1"/>
</dbReference>
<evidence type="ECO:0000313" key="13">
    <source>
        <dbReference type="Proteomes" id="UP000182258"/>
    </source>
</evidence>
<dbReference type="GO" id="GO:0016787">
    <property type="term" value="F:hydrolase activity"/>
    <property type="evidence" value="ECO:0007669"/>
    <property type="project" value="UniProtKB-KW"/>
</dbReference>
<evidence type="ECO:0000256" key="5">
    <source>
        <dbReference type="ARBA" id="ARBA00022801"/>
    </source>
</evidence>
<feature type="domain" description="PIN" evidence="9">
    <location>
        <begin position="4"/>
        <end position="126"/>
    </location>
</feature>
<comment type="cofactor">
    <cofactor evidence="1 8">
        <name>Mg(2+)</name>
        <dbReference type="ChEBI" id="CHEBI:18420"/>
    </cofactor>
</comment>
<dbReference type="GO" id="GO:0004540">
    <property type="term" value="F:RNA nuclease activity"/>
    <property type="evidence" value="ECO:0007669"/>
    <property type="project" value="InterPro"/>
</dbReference>
<name>A0A0F5PUU7_9HYPH</name>
<dbReference type="PANTHER" id="PTHR33653">
    <property type="entry name" value="RIBONUCLEASE VAPC2"/>
    <property type="match status" value="1"/>
</dbReference>
<keyword evidence="6 8" id="KW-0460">Magnesium</keyword>
<keyword evidence="8" id="KW-0800">Toxin</keyword>
<dbReference type="EMBL" id="LAPV01000134">
    <property type="protein sequence ID" value="KKC32408.1"/>
    <property type="molecule type" value="Genomic_DNA"/>
</dbReference>
<keyword evidence="12" id="KW-1185">Reference proteome</keyword>
<feature type="binding site" evidence="8">
    <location>
        <position position="99"/>
    </location>
    <ligand>
        <name>Mg(2+)</name>
        <dbReference type="ChEBI" id="CHEBI:18420"/>
    </ligand>
</feature>
<evidence type="ECO:0000256" key="6">
    <source>
        <dbReference type="ARBA" id="ARBA00022842"/>
    </source>
</evidence>
<dbReference type="InterPro" id="IPR029060">
    <property type="entry name" value="PIN-like_dom_sf"/>
</dbReference>
<dbReference type="AlphaFoldDB" id="A0A0F5PUU7"/>
<reference evidence="11 13" key="2">
    <citation type="submission" date="2016-10" db="EMBL/GenBank/DDBJ databases">
        <authorList>
            <person name="de Groot N.N."/>
        </authorList>
    </citation>
    <scope>NUCLEOTIDE SEQUENCE [LARGE SCALE GENOMIC DNA]</scope>
    <source>
        <strain evidence="11 13">CGMCC 1.10210</strain>
    </source>
</reference>
<evidence type="ECO:0000256" key="2">
    <source>
        <dbReference type="ARBA" id="ARBA00022649"/>
    </source>
</evidence>
<dbReference type="InterPro" id="IPR022907">
    <property type="entry name" value="VapC_family"/>
</dbReference>
<evidence type="ECO:0000313" key="12">
    <source>
        <dbReference type="Proteomes" id="UP000033519"/>
    </source>
</evidence>
<evidence type="ECO:0000313" key="10">
    <source>
        <dbReference type="EMBL" id="KKC32408.1"/>
    </source>
</evidence>
<dbReference type="EMBL" id="FOMB01000002">
    <property type="protein sequence ID" value="SFC13986.1"/>
    <property type="molecule type" value="Genomic_DNA"/>
</dbReference>
<accession>A0A0F5PUU7</accession>
<dbReference type="STRING" id="728005.SAMN04488059_102269"/>
<dbReference type="CDD" id="cd18745">
    <property type="entry name" value="PIN_VapC4-5_FitB-like"/>
    <property type="match status" value="1"/>
</dbReference>
<dbReference type="OrthoDB" id="9796690at2"/>
<dbReference type="EC" id="3.1.-.-" evidence="8"/>
<gene>
    <name evidence="8" type="primary">vapC</name>
    <name evidence="11" type="ORF">SAMN04488059_102269</name>
    <name evidence="10" type="ORF">WH91_14010</name>
</gene>